<dbReference type="Pfam" id="PF10191">
    <property type="entry name" value="COG7"/>
    <property type="match status" value="1"/>
</dbReference>
<dbReference type="InterPro" id="IPR019335">
    <property type="entry name" value="COG7"/>
</dbReference>
<organism evidence="11 12">
    <name type="scientific">Chironomus riparius</name>
    <dbReference type="NCBI Taxonomy" id="315576"/>
    <lineage>
        <taxon>Eukaryota</taxon>
        <taxon>Metazoa</taxon>
        <taxon>Ecdysozoa</taxon>
        <taxon>Arthropoda</taxon>
        <taxon>Hexapoda</taxon>
        <taxon>Insecta</taxon>
        <taxon>Pterygota</taxon>
        <taxon>Neoptera</taxon>
        <taxon>Endopterygota</taxon>
        <taxon>Diptera</taxon>
        <taxon>Nematocera</taxon>
        <taxon>Chironomoidea</taxon>
        <taxon>Chironomidae</taxon>
        <taxon>Chironominae</taxon>
        <taxon>Chironomus</taxon>
    </lineage>
</organism>
<evidence type="ECO:0000256" key="7">
    <source>
        <dbReference type="ARBA" id="ARBA00023136"/>
    </source>
</evidence>
<reference evidence="11" key="2">
    <citation type="submission" date="2022-10" db="EMBL/GenBank/DDBJ databases">
        <authorList>
            <consortium name="ENA_rothamsted_submissions"/>
            <consortium name="culmorum"/>
            <person name="King R."/>
        </authorList>
    </citation>
    <scope>NUCLEOTIDE SEQUENCE</scope>
</reference>
<keyword evidence="6" id="KW-0333">Golgi apparatus</keyword>
<keyword evidence="4" id="KW-0813">Transport</keyword>
<evidence type="ECO:0000256" key="4">
    <source>
        <dbReference type="ARBA" id="ARBA00022448"/>
    </source>
</evidence>
<sequence>MLNYAGIMLLFQFSHIFSGAWHLTPIFVLFLKMDFSAFSSDNDFDEIEWINYVLKDLQKNEKETKVNEIVSNLQQHVHDANKEIDSISTNIVSCMPILANETKRLKQQAVTLKAKMNELEKDISKTETAFSMANLERLDNLKTKLEAAKNFLEQNDSFSKLTSELESLLEDLSEPKDLALACEKLHALQKSYEAQKGLAGETDRELKLEEFKNRLEATITSDVVRVLKEGHIEESLRFVEMFRKIERLPQMKNYYATIQQENFRRSWIEISGGVENSDNPRFLSDFYEVFLTNWNKHLRWYREVFSCDGVIETVSIISETLMSLHPSRESVISSYLKRINEKMELLLEVSQSNVKFSDAIREKIEDSGTLVPNEKMTSLSHSIFNYFNIFIVTYSTLEQSNLDSDFETLKIMQTNGSETVRCLENSIYKVFEWVHQSIDRQSSITQDCAIISIIYILNTFFKTKYLEKFKKAQLQLDASRSDQQDWNLLQICISLLQNVGVFKSKLDEVEDKIRKLILAKSKKINTKEEFCYKIVGQRDINDFSKYVSRLLSNELKELIIFENLLNPIESVAKESHEMMLRNVFVPIDTYFKSLEISDSNSSSSADLPDFSLSPLSYITEIGQFLLTLPQHLEPLLLHPSKPLKVALEMSDENYKENIPSADVLLSIIADETCLLYQSKIRQINSIGDGEAKQLATDIEYLENVLEELGLVLSSQLKHIAQLLKVKPQNYLSVSTGADHKLIAAIRQMRNINISDESQ</sequence>
<dbReference type="EMBL" id="OU895879">
    <property type="protein sequence ID" value="CAG9809149.1"/>
    <property type="molecule type" value="Genomic_DNA"/>
</dbReference>
<evidence type="ECO:0000256" key="1">
    <source>
        <dbReference type="ARBA" id="ARBA00004395"/>
    </source>
</evidence>
<dbReference type="PANTHER" id="PTHR21443:SF0">
    <property type="entry name" value="CONSERVED OLIGOMERIC GOLGI COMPLEX SUBUNIT 7"/>
    <property type="match status" value="1"/>
</dbReference>
<keyword evidence="5" id="KW-0653">Protein transport</keyword>
<keyword evidence="12" id="KW-1185">Reference proteome</keyword>
<dbReference type="GO" id="GO:0007030">
    <property type="term" value="P:Golgi organization"/>
    <property type="evidence" value="ECO:0007669"/>
    <property type="project" value="TreeGrafter"/>
</dbReference>
<evidence type="ECO:0000256" key="6">
    <source>
        <dbReference type="ARBA" id="ARBA00023034"/>
    </source>
</evidence>
<reference evidence="11" key="1">
    <citation type="submission" date="2022-01" db="EMBL/GenBank/DDBJ databases">
        <authorList>
            <person name="King R."/>
        </authorList>
    </citation>
    <scope>NUCLEOTIDE SEQUENCE</scope>
</reference>
<name>A0A9N9WX86_9DIPT</name>
<keyword evidence="10" id="KW-1133">Transmembrane helix</keyword>
<evidence type="ECO:0000256" key="9">
    <source>
        <dbReference type="SAM" id="Coils"/>
    </source>
</evidence>
<dbReference type="GO" id="GO:0006886">
    <property type="term" value="P:intracellular protein transport"/>
    <property type="evidence" value="ECO:0007669"/>
    <property type="project" value="InterPro"/>
</dbReference>
<evidence type="ECO:0000256" key="2">
    <source>
        <dbReference type="ARBA" id="ARBA00005831"/>
    </source>
</evidence>
<dbReference type="GO" id="GO:0006890">
    <property type="term" value="P:retrograde vesicle-mediated transport, Golgi to endoplasmic reticulum"/>
    <property type="evidence" value="ECO:0007669"/>
    <property type="project" value="TreeGrafter"/>
</dbReference>
<protein>
    <recommendedName>
        <fullName evidence="3">Conserved oligomeric Golgi complex subunit 7</fullName>
    </recommendedName>
    <alternativeName>
        <fullName evidence="8">Component of oligomeric Golgi complex 7</fullName>
    </alternativeName>
</protein>
<evidence type="ECO:0000256" key="10">
    <source>
        <dbReference type="SAM" id="Phobius"/>
    </source>
</evidence>
<feature type="transmembrane region" description="Helical" evidence="10">
    <location>
        <begin position="7"/>
        <end position="31"/>
    </location>
</feature>
<dbReference type="Proteomes" id="UP001153620">
    <property type="component" value="Chromosome 3"/>
</dbReference>
<evidence type="ECO:0000313" key="11">
    <source>
        <dbReference type="EMBL" id="CAG9809149.1"/>
    </source>
</evidence>
<dbReference type="OrthoDB" id="245173at2759"/>
<keyword evidence="7 10" id="KW-0472">Membrane</keyword>
<dbReference type="GO" id="GO:0017119">
    <property type="term" value="C:Golgi transport complex"/>
    <property type="evidence" value="ECO:0007669"/>
    <property type="project" value="InterPro"/>
</dbReference>
<evidence type="ECO:0000256" key="3">
    <source>
        <dbReference type="ARBA" id="ARBA00020984"/>
    </source>
</evidence>
<evidence type="ECO:0000313" key="12">
    <source>
        <dbReference type="Proteomes" id="UP001153620"/>
    </source>
</evidence>
<keyword evidence="10" id="KW-0812">Transmembrane</keyword>
<evidence type="ECO:0000256" key="5">
    <source>
        <dbReference type="ARBA" id="ARBA00022927"/>
    </source>
</evidence>
<gene>
    <name evidence="11" type="ORF">CHIRRI_LOCUS11977</name>
</gene>
<dbReference type="GO" id="GO:0000139">
    <property type="term" value="C:Golgi membrane"/>
    <property type="evidence" value="ECO:0007669"/>
    <property type="project" value="UniProtKB-SubCell"/>
</dbReference>
<evidence type="ECO:0000256" key="8">
    <source>
        <dbReference type="ARBA" id="ARBA00031345"/>
    </source>
</evidence>
<feature type="coiled-coil region" evidence="9">
    <location>
        <begin position="70"/>
        <end position="155"/>
    </location>
</feature>
<dbReference type="AlphaFoldDB" id="A0A9N9WX86"/>
<comment type="subcellular location">
    <subcellularLocation>
        <location evidence="1">Golgi apparatus membrane</location>
        <topology evidence="1">Peripheral membrane protein</topology>
    </subcellularLocation>
</comment>
<comment type="similarity">
    <text evidence="2">Belongs to the COG7 family.</text>
</comment>
<dbReference type="PANTHER" id="PTHR21443">
    <property type="entry name" value="CONSERVED OLIGOMERIC GOLGI COMPLEX COMPONENT 7"/>
    <property type="match status" value="1"/>
</dbReference>
<keyword evidence="9" id="KW-0175">Coiled coil</keyword>
<proteinExistence type="inferred from homology"/>
<accession>A0A9N9WX86</accession>